<protein>
    <submittedName>
        <fullName evidence="1">Uncharacterized protein</fullName>
    </submittedName>
</protein>
<accession>A0A6G0VXV3</accession>
<gene>
    <name evidence="1" type="ORF">FWK35_00031149</name>
</gene>
<reference evidence="1 2" key="1">
    <citation type="submission" date="2019-08" db="EMBL/GenBank/DDBJ databases">
        <title>Whole genome of Aphis craccivora.</title>
        <authorList>
            <person name="Voronova N.V."/>
            <person name="Shulinski R.S."/>
            <person name="Bandarenka Y.V."/>
            <person name="Zhorov D.G."/>
            <person name="Warner D."/>
        </authorList>
    </citation>
    <scope>NUCLEOTIDE SEQUENCE [LARGE SCALE GENOMIC DNA]</scope>
    <source>
        <strain evidence="1">180601</strain>
        <tissue evidence="1">Whole Body</tissue>
    </source>
</reference>
<sequence>MVITQQLITVNT</sequence>
<organism evidence="1 2">
    <name type="scientific">Aphis craccivora</name>
    <name type="common">Cowpea aphid</name>
    <dbReference type="NCBI Taxonomy" id="307492"/>
    <lineage>
        <taxon>Eukaryota</taxon>
        <taxon>Metazoa</taxon>
        <taxon>Ecdysozoa</taxon>
        <taxon>Arthropoda</taxon>
        <taxon>Hexapoda</taxon>
        <taxon>Insecta</taxon>
        <taxon>Pterygota</taxon>
        <taxon>Neoptera</taxon>
        <taxon>Paraneoptera</taxon>
        <taxon>Hemiptera</taxon>
        <taxon>Sternorrhyncha</taxon>
        <taxon>Aphidomorpha</taxon>
        <taxon>Aphidoidea</taxon>
        <taxon>Aphididae</taxon>
        <taxon>Aphidini</taxon>
        <taxon>Aphis</taxon>
        <taxon>Aphis</taxon>
    </lineage>
</organism>
<proteinExistence type="predicted"/>
<name>A0A6G0VXV3_APHCR</name>
<dbReference type="EMBL" id="VUJU01010635">
    <property type="protein sequence ID" value="KAF0713555.1"/>
    <property type="molecule type" value="Genomic_DNA"/>
</dbReference>
<evidence type="ECO:0000313" key="2">
    <source>
        <dbReference type="Proteomes" id="UP000478052"/>
    </source>
</evidence>
<evidence type="ECO:0000313" key="1">
    <source>
        <dbReference type="EMBL" id="KAF0713555.1"/>
    </source>
</evidence>
<dbReference type="Proteomes" id="UP000478052">
    <property type="component" value="Unassembled WGS sequence"/>
</dbReference>
<keyword evidence="2" id="KW-1185">Reference proteome</keyword>
<comment type="caution">
    <text evidence="1">The sequence shown here is derived from an EMBL/GenBank/DDBJ whole genome shotgun (WGS) entry which is preliminary data.</text>
</comment>